<evidence type="ECO:0000256" key="2">
    <source>
        <dbReference type="ARBA" id="ARBA00022676"/>
    </source>
</evidence>
<proteinExistence type="predicted"/>
<evidence type="ECO:0000256" key="1">
    <source>
        <dbReference type="ARBA" id="ARBA00022475"/>
    </source>
</evidence>
<dbReference type="InterPro" id="IPR001173">
    <property type="entry name" value="Glyco_trans_2-like"/>
</dbReference>
<dbReference type="GO" id="GO:0016757">
    <property type="term" value="F:glycosyltransferase activity"/>
    <property type="evidence" value="ECO:0007669"/>
    <property type="project" value="UniProtKB-KW"/>
</dbReference>
<evidence type="ECO:0000256" key="8">
    <source>
        <dbReference type="SAM" id="Phobius"/>
    </source>
</evidence>
<evidence type="ECO:0000256" key="7">
    <source>
        <dbReference type="ARBA" id="ARBA00023136"/>
    </source>
</evidence>
<keyword evidence="5" id="KW-0448">Lipopolysaccharide biosynthesis</keyword>
<dbReference type="InterPro" id="IPR029044">
    <property type="entry name" value="Nucleotide-diphossugar_trans"/>
</dbReference>
<dbReference type="SUPFAM" id="SSF53448">
    <property type="entry name" value="Nucleotide-diphospho-sugar transferases"/>
    <property type="match status" value="1"/>
</dbReference>
<feature type="transmembrane region" description="Helical" evidence="8">
    <location>
        <begin position="225"/>
        <end position="250"/>
    </location>
</feature>
<dbReference type="EMBL" id="MFIX01000039">
    <property type="protein sequence ID" value="OGG05757.1"/>
    <property type="molecule type" value="Genomic_DNA"/>
</dbReference>
<dbReference type="Gene3D" id="3.90.550.10">
    <property type="entry name" value="Spore Coat Polysaccharide Biosynthesis Protein SpsA, Chain A"/>
    <property type="match status" value="1"/>
</dbReference>
<dbReference type="AlphaFoldDB" id="A0A1F5Z0P8"/>
<dbReference type="GO" id="GO:0009103">
    <property type="term" value="P:lipopolysaccharide biosynthetic process"/>
    <property type="evidence" value="ECO:0007669"/>
    <property type="project" value="UniProtKB-KW"/>
</dbReference>
<feature type="transmembrane region" description="Helical" evidence="8">
    <location>
        <begin position="262"/>
        <end position="288"/>
    </location>
</feature>
<name>A0A1F5Z0P8_9BACT</name>
<keyword evidence="1" id="KW-1003">Cell membrane</keyword>
<comment type="caution">
    <text evidence="10">The sequence shown here is derived from an EMBL/GenBank/DDBJ whole genome shotgun (WGS) entry which is preliminary data.</text>
</comment>
<protein>
    <recommendedName>
        <fullName evidence="9">Glycosyltransferase 2-like domain-containing protein</fullName>
    </recommendedName>
</protein>
<evidence type="ECO:0000313" key="11">
    <source>
        <dbReference type="Proteomes" id="UP000179129"/>
    </source>
</evidence>
<keyword evidence="2" id="KW-0328">Glycosyltransferase</keyword>
<evidence type="ECO:0000313" key="10">
    <source>
        <dbReference type="EMBL" id="OGG05757.1"/>
    </source>
</evidence>
<dbReference type="STRING" id="1817867.A3F83_03970"/>
<dbReference type="Pfam" id="PF00535">
    <property type="entry name" value="Glycos_transf_2"/>
    <property type="match status" value="1"/>
</dbReference>
<evidence type="ECO:0000256" key="4">
    <source>
        <dbReference type="ARBA" id="ARBA00022692"/>
    </source>
</evidence>
<evidence type="ECO:0000256" key="3">
    <source>
        <dbReference type="ARBA" id="ARBA00022679"/>
    </source>
</evidence>
<gene>
    <name evidence="10" type="ORF">A3F83_03970</name>
</gene>
<dbReference type="InterPro" id="IPR050256">
    <property type="entry name" value="Glycosyltransferase_2"/>
</dbReference>
<dbReference type="GO" id="GO:0005886">
    <property type="term" value="C:plasma membrane"/>
    <property type="evidence" value="ECO:0007669"/>
    <property type="project" value="TreeGrafter"/>
</dbReference>
<dbReference type="PANTHER" id="PTHR48090">
    <property type="entry name" value="UNDECAPRENYL-PHOSPHATE 4-DEOXY-4-FORMAMIDO-L-ARABINOSE TRANSFERASE-RELATED"/>
    <property type="match status" value="1"/>
</dbReference>
<keyword evidence="3" id="KW-0808">Transferase</keyword>
<sequence length="313" mass="35004">MYNEGENARHSVSAVCEQLRKTGKPFEIICVDDGSTDRTRAELETLAGEFPELRVAGYSTNRGRGRALREGFSRAAARFIVSIDADLSYHPGQILNLLARLEEPDAPDVVIASPYMPGGRTEGVAPLRLFISRAANILLRQAMGRRYFTLTGIFRGYRREVFDCLELYSDGKEIHLEIVAKAEAAGLDLVEVPAVLTSRKHGKSKLKFRLTAFSHLMFSFYEKPLLLFGVAGLVLTLASLLLGGYLFHLYLNAALNPTRPMIWLSVLLLLAGIQMASFAFISTQITLLKKELFRTQKEILLLRRGSRKDHDSR</sequence>
<accession>A0A1F5Z0P8</accession>
<evidence type="ECO:0000256" key="6">
    <source>
        <dbReference type="ARBA" id="ARBA00022989"/>
    </source>
</evidence>
<dbReference type="Proteomes" id="UP000179129">
    <property type="component" value="Unassembled WGS sequence"/>
</dbReference>
<keyword evidence="6 8" id="KW-1133">Transmembrane helix</keyword>
<evidence type="ECO:0000256" key="5">
    <source>
        <dbReference type="ARBA" id="ARBA00022985"/>
    </source>
</evidence>
<feature type="domain" description="Glycosyltransferase 2-like" evidence="9">
    <location>
        <begin position="1"/>
        <end position="165"/>
    </location>
</feature>
<dbReference type="PANTHER" id="PTHR48090:SF3">
    <property type="entry name" value="UNDECAPRENYL-PHOSPHATE 4-DEOXY-4-FORMAMIDO-L-ARABINOSE TRANSFERASE"/>
    <property type="match status" value="1"/>
</dbReference>
<evidence type="ECO:0000259" key="9">
    <source>
        <dbReference type="Pfam" id="PF00535"/>
    </source>
</evidence>
<keyword evidence="7 8" id="KW-0472">Membrane</keyword>
<reference evidence="10 11" key="1">
    <citation type="journal article" date="2016" name="Nat. Commun.">
        <title>Thousands of microbial genomes shed light on interconnected biogeochemical processes in an aquifer system.</title>
        <authorList>
            <person name="Anantharaman K."/>
            <person name="Brown C.T."/>
            <person name="Hug L.A."/>
            <person name="Sharon I."/>
            <person name="Castelle C.J."/>
            <person name="Probst A.J."/>
            <person name="Thomas B.C."/>
            <person name="Singh A."/>
            <person name="Wilkins M.J."/>
            <person name="Karaoz U."/>
            <person name="Brodie E.L."/>
            <person name="Williams K.H."/>
            <person name="Hubbard S.S."/>
            <person name="Banfield J.F."/>
        </authorList>
    </citation>
    <scope>NUCLEOTIDE SEQUENCE [LARGE SCALE GENOMIC DNA]</scope>
</reference>
<keyword evidence="4 8" id="KW-0812">Transmembrane</keyword>
<organism evidence="10 11">
    <name type="scientific">Candidatus Glassbacteria bacterium RIFCSPLOWO2_12_FULL_58_11</name>
    <dbReference type="NCBI Taxonomy" id="1817867"/>
    <lineage>
        <taxon>Bacteria</taxon>
        <taxon>Candidatus Glassiibacteriota</taxon>
    </lineage>
</organism>